<dbReference type="Proteomes" id="UP001597205">
    <property type="component" value="Unassembled WGS sequence"/>
</dbReference>
<sequence length="186" mass="21116">MKRKLIMWNIMTLDGYFEGTKEWDLSFHENIWGPETEELSIQQLESADFLVFGRKTYEGMAAYWKNEKGSIADLMNSIPKIVVSRTLKSADWNNTTLIQGNISNEIKRLKEEGGKDMYVFGSANLSETLMNENLFDEYRIGISPVILGNGNPLFKKDIKSYVLNLSSANVLKNGGVILTYTPKSEN</sequence>
<dbReference type="Pfam" id="PF01872">
    <property type="entry name" value="RibD_C"/>
    <property type="match status" value="1"/>
</dbReference>
<name>A0ABW3RIB4_9SPHI</name>
<evidence type="ECO:0000313" key="2">
    <source>
        <dbReference type="EMBL" id="MFD1164287.1"/>
    </source>
</evidence>
<comment type="caution">
    <text evidence="2">The sequence shown here is derived from an EMBL/GenBank/DDBJ whole genome shotgun (WGS) entry which is preliminary data.</text>
</comment>
<feature type="domain" description="Bacterial bifunctional deaminase-reductase C-terminal" evidence="1">
    <location>
        <begin position="3"/>
        <end position="167"/>
    </location>
</feature>
<proteinExistence type="predicted"/>
<dbReference type="SUPFAM" id="SSF53597">
    <property type="entry name" value="Dihydrofolate reductase-like"/>
    <property type="match status" value="1"/>
</dbReference>
<evidence type="ECO:0000313" key="3">
    <source>
        <dbReference type="Proteomes" id="UP001597205"/>
    </source>
</evidence>
<dbReference type="EMBL" id="JBHTKY010000001">
    <property type="protein sequence ID" value="MFD1164287.1"/>
    <property type="molecule type" value="Genomic_DNA"/>
</dbReference>
<protein>
    <submittedName>
        <fullName evidence="2">Dihydrofolate reductase family protein</fullName>
    </submittedName>
</protein>
<organism evidence="2 3">
    <name type="scientific">Sphingobacterium daejeonense</name>
    <dbReference type="NCBI Taxonomy" id="371142"/>
    <lineage>
        <taxon>Bacteria</taxon>
        <taxon>Pseudomonadati</taxon>
        <taxon>Bacteroidota</taxon>
        <taxon>Sphingobacteriia</taxon>
        <taxon>Sphingobacteriales</taxon>
        <taxon>Sphingobacteriaceae</taxon>
        <taxon>Sphingobacterium</taxon>
    </lineage>
</organism>
<dbReference type="Gene3D" id="3.40.430.10">
    <property type="entry name" value="Dihydrofolate Reductase, subunit A"/>
    <property type="match status" value="1"/>
</dbReference>
<dbReference type="InterPro" id="IPR024072">
    <property type="entry name" value="DHFR-like_dom_sf"/>
</dbReference>
<dbReference type="RefSeq" id="WP_380894499.1">
    <property type="nucleotide sequence ID" value="NZ_JBHTKY010000001.1"/>
</dbReference>
<dbReference type="InterPro" id="IPR002734">
    <property type="entry name" value="RibDG_C"/>
</dbReference>
<dbReference type="PANTHER" id="PTHR38011">
    <property type="entry name" value="DIHYDROFOLATE REDUCTASE FAMILY PROTEIN (AFU_ORTHOLOGUE AFUA_8G06820)"/>
    <property type="match status" value="1"/>
</dbReference>
<reference evidence="3" key="1">
    <citation type="journal article" date="2019" name="Int. J. Syst. Evol. Microbiol.">
        <title>The Global Catalogue of Microorganisms (GCM) 10K type strain sequencing project: providing services to taxonomists for standard genome sequencing and annotation.</title>
        <authorList>
            <consortium name="The Broad Institute Genomics Platform"/>
            <consortium name="The Broad Institute Genome Sequencing Center for Infectious Disease"/>
            <person name="Wu L."/>
            <person name="Ma J."/>
        </authorList>
    </citation>
    <scope>NUCLEOTIDE SEQUENCE [LARGE SCALE GENOMIC DNA]</scope>
    <source>
        <strain evidence="3">CCUG 52468</strain>
    </source>
</reference>
<dbReference type="InterPro" id="IPR050765">
    <property type="entry name" value="Riboflavin_Biosynth_HTPR"/>
</dbReference>
<evidence type="ECO:0000259" key="1">
    <source>
        <dbReference type="Pfam" id="PF01872"/>
    </source>
</evidence>
<keyword evidence="3" id="KW-1185">Reference proteome</keyword>
<gene>
    <name evidence="2" type="ORF">ACFQ2C_01570</name>
</gene>
<accession>A0ABW3RIB4</accession>
<dbReference type="PANTHER" id="PTHR38011:SF11">
    <property type="entry name" value="2,5-DIAMINO-6-RIBOSYLAMINO-4(3H)-PYRIMIDINONE 5'-PHOSPHATE REDUCTASE"/>
    <property type="match status" value="1"/>
</dbReference>